<dbReference type="AlphaFoldDB" id="A0A7M1UU04"/>
<dbReference type="EMBL" id="CP063144">
    <property type="protein sequence ID" value="QOR94384.1"/>
    <property type="molecule type" value="Genomic_DNA"/>
</dbReference>
<protein>
    <submittedName>
        <fullName evidence="2">M28 family peptidase</fullName>
    </submittedName>
</protein>
<proteinExistence type="predicted"/>
<organism evidence="2 3">
    <name type="scientific">Thermosphaera chiliense</name>
    <dbReference type="NCBI Taxonomy" id="3402707"/>
    <lineage>
        <taxon>Archaea</taxon>
        <taxon>Thermoproteota</taxon>
        <taxon>Thermoprotei</taxon>
        <taxon>Desulfurococcales</taxon>
        <taxon>Desulfurococcaceae</taxon>
        <taxon>Thermosphaera</taxon>
    </lineage>
</organism>
<dbReference type="OrthoDB" id="19029at2157"/>
<dbReference type="InterPro" id="IPR007484">
    <property type="entry name" value="Peptidase_M28"/>
</dbReference>
<sequence length="537" mass="59799">MSEVIAGSRSESKIIRVLRNQLSEHVDWIDVLKTPVKTWIPEECSITIGNTGFKCIPIPYSLKSETEGYLSFEKDLQCGVGDIVLMKYPENYYSTSIRVHEAFRRGASAVILYEEDEALTRKTVVTDPPYPSNTPGNPPPIPVVTVDHEAYRALKDMVKNTSKLKATVRVVTVLKDSIGYTLVAGVNGSRDGEIHVATHHDHWFEGEGDSVAGLKTLVGLAKQLRKVENKAHVVLISFTAKELGSPYISPYPWSWGSRYFLQVMRNKGFLENTLYSVVIDSVHAATPTVYYHPSLYKVFAESLKPGWSAVPGGNHYSLDSLSYLLEGIPSMAITTLNNEYSWRIHYSSLDNRVNVNSDLIAADLAEFLVKTILSSSPEKIDARGLWDHVSRDWFPLEFKAIVAKARQAESVIGSQSVLRIATETFSDCASLRINDRAVFHGGLLSPLLLIQEAGSEIERIIGWKEFSISLQLCSGRFYSFSFTKINKEFVKETLSKVVDDIVSSLSVEFSRKHTFKVLTTFDRIQGGAVGEAGSNRS</sequence>
<dbReference type="Pfam" id="PF04389">
    <property type="entry name" value="Peptidase_M28"/>
    <property type="match status" value="1"/>
</dbReference>
<gene>
    <name evidence="2" type="ORF">IMZ38_07230</name>
</gene>
<dbReference type="KEGG" id="tcs:IMZ38_07230"/>
<keyword evidence="3" id="KW-1185">Reference proteome</keyword>
<evidence type="ECO:0000259" key="1">
    <source>
        <dbReference type="Pfam" id="PF04389"/>
    </source>
</evidence>
<dbReference type="SUPFAM" id="SSF52025">
    <property type="entry name" value="PA domain"/>
    <property type="match status" value="1"/>
</dbReference>
<evidence type="ECO:0000313" key="2">
    <source>
        <dbReference type="EMBL" id="QOR94384.1"/>
    </source>
</evidence>
<dbReference type="GeneID" id="59455198"/>
<accession>A0A7M1UU04</accession>
<dbReference type="Proteomes" id="UP000593766">
    <property type="component" value="Chromosome"/>
</dbReference>
<evidence type="ECO:0000313" key="3">
    <source>
        <dbReference type="Proteomes" id="UP000593766"/>
    </source>
</evidence>
<dbReference type="InterPro" id="IPR046450">
    <property type="entry name" value="PA_dom_sf"/>
</dbReference>
<dbReference type="SUPFAM" id="SSF53187">
    <property type="entry name" value="Zn-dependent exopeptidases"/>
    <property type="match status" value="1"/>
</dbReference>
<dbReference type="Gene3D" id="3.50.30.30">
    <property type="match status" value="1"/>
</dbReference>
<dbReference type="RefSeq" id="WP_193436184.1">
    <property type="nucleotide sequence ID" value="NZ_CP063144.1"/>
</dbReference>
<feature type="domain" description="Peptidase M28" evidence="1">
    <location>
        <begin position="183"/>
        <end position="342"/>
    </location>
</feature>
<reference evidence="2 3" key="1">
    <citation type="submission" date="2020-10" db="EMBL/GenBank/DDBJ databases">
        <title>Complete genome sequence of Thermosphaera aggregans strain 3507.</title>
        <authorList>
            <person name="Zayulina K.S."/>
            <person name="Elcheninov A.G."/>
            <person name="Toshchakov S.V."/>
            <person name="Kublanov I.V."/>
            <person name="Kochetkova T.V."/>
        </authorList>
    </citation>
    <scope>NUCLEOTIDE SEQUENCE [LARGE SCALE GENOMIC DNA]</scope>
    <source>
        <strain evidence="2 3">3507</strain>
    </source>
</reference>
<name>A0A7M1UU04_9CREN</name>
<dbReference type="Gene3D" id="3.40.630.10">
    <property type="entry name" value="Zn peptidases"/>
    <property type="match status" value="1"/>
</dbReference>